<gene>
    <name evidence="1" type="ORF">ISM_11715</name>
</gene>
<comment type="caution">
    <text evidence="1">The sequence shown here is derived from an EMBL/GenBank/DDBJ whole genome shotgun (WGS) entry which is preliminary data.</text>
</comment>
<reference evidence="1 2" key="1">
    <citation type="submission" date="2005-12" db="EMBL/GenBank/DDBJ databases">
        <authorList>
            <person name="Moran M.A."/>
            <person name="Ferriera S."/>
            <person name="Johnson J."/>
            <person name="Kravitz S."/>
            <person name="Halpern A."/>
            <person name="Remington K."/>
            <person name="Beeson K."/>
            <person name="Tran B."/>
            <person name="Rogers Y.-H."/>
            <person name="Friedman R."/>
            <person name="Venter J.C."/>
        </authorList>
    </citation>
    <scope>NUCLEOTIDE SEQUENCE [LARGE SCALE GENOMIC DNA]</scope>
    <source>
        <strain evidence="2">ATCC BAA-591 / DSM 15170 / ISM</strain>
    </source>
</reference>
<protein>
    <submittedName>
        <fullName evidence="1">Uncharacterized protein</fullName>
    </submittedName>
</protein>
<keyword evidence="2" id="KW-1185">Reference proteome</keyword>
<dbReference type="AlphaFoldDB" id="A3SRN0"/>
<name>A3SRN0_ROSNI</name>
<evidence type="ECO:0000313" key="1">
    <source>
        <dbReference type="EMBL" id="EAP75253.1"/>
    </source>
</evidence>
<dbReference type="EMBL" id="AALY01000004">
    <property type="protein sequence ID" value="EAP75253.1"/>
    <property type="molecule type" value="Genomic_DNA"/>
</dbReference>
<dbReference type="HOGENOM" id="CLU_3157380_0_0_5"/>
<proteinExistence type="predicted"/>
<evidence type="ECO:0000313" key="2">
    <source>
        <dbReference type="Proteomes" id="UP000005954"/>
    </source>
</evidence>
<organism evidence="1 2">
    <name type="scientific">Roseovarius nubinhibens (strain ATCC BAA-591 / DSM 15170 / ISM)</name>
    <dbReference type="NCBI Taxonomy" id="89187"/>
    <lineage>
        <taxon>Bacteria</taxon>
        <taxon>Pseudomonadati</taxon>
        <taxon>Pseudomonadota</taxon>
        <taxon>Alphaproteobacteria</taxon>
        <taxon>Rhodobacterales</taxon>
        <taxon>Roseobacteraceae</taxon>
        <taxon>Roseovarius</taxon>
    </lineage>
</organism>
<accession>A3SRN0</accession>
<sequence>MTLMKRLCLTLYVLLLRQCGLRALRRGDYGRARQLTDRIRRLEGKKQR</sequence>
<dbReference type="Proteomes" id="UP000005954">
    <property type="component" value="Unassembled WGS sequence"/>
</dbReference>